<evidence type="ECO:0000313" key="5">
    <source>
        <dbReference type="Proteomes" id="UP001237595"/>
    </source>
</evidence>
<dbReference type="PRINTS" id="PR00455">
    <property type="entry name" value="HTHTETR"/>
</dbReference>
<dbReference type="Gene3D" id="1.10.357.10">
    <property type="entry name" value="Tetracycline Repressor, domain 2"/>
    <property type="match status" value="1"/>
</dbReference>
<protein>
    <submittedName>
        <fullName evidence="4">Helix-turn-helix domain-containing protein</fullName>
    </submittedName>
</protein>
<dbReference type="PANTHER" id="PTHR30055">
    <property type="entry name" value="HTH-TYPE TRANSCRIPTIONAL REGULATOR RUTR"/>
    <property type="match status" value="1"/>
</dbReference>
<dbReference type="SUPFAM" id="SSF48498">
    <property type="entry name" value="Tetracyclin repressor-like, C-terminal domain"/>
    <property type="match status" value="1"/>
</dbReference>
<feature type="DNA-binding region" description="H-T-H motif" evidence="2">
    <location>
        <begin position="32"/>
        <end position="51"/>
    </location>
</feature>
<keyword evidence="1 2" id="KW-0238">DNA-binding</keyword>
<dbReference type="PANTHER" id="PTHR30055:SF200">
    <property type="entry name" value="HTH-TYPE TRANSCRIPTIONAL REPRESSOR BDCR"/>
    <property type="match status" value="1"/>
</dbReference>
<comment type="caution">
    <text evidence="4">The sequence shown here is derived from an EMBL/GenBank/DDBJ whole genome shotgun (WGS) entry which is preliminary data.</text>
</comment>
<accession>A0ABT6PXP7</accession>
<dbReference type="PROSITE" id="PS50977">
    <property type="entry name" value="HTH_TETR_2"/>
    <property type="match status" value="1"/>
</dbReference>
<evidence type="ECO:0000256" key="2">
    <source>
        <dbReference type="PROSITE-ProRule" id="PRU00335"/>
    </source>
</evidence>
<dbReference type="InterPro" id="IPR036271">
    <property type="entry name" value="Tet_transcr_reg_TetR-rel_C_sf"/>
</dbReference>
<dbReference type="SUPFAM" id="SSF46689">
    <property type="entry name" value="Homeodomain-like"/>
    <property type="match status" value="1"/>
</dbReference>
<dbReference type="InterPro" id="IPR001647">
    <property type="entry name" value="HTH_TetR"/>
</dbReference>
<dbReference type="InterPro" id="IPR009057">
    <property type="entry name" value="Homeodomain-like_sf"/>
</dbReference>
<gene>
    <name evidence="4" type="ORF">QFW96_28660</name>
</gene>
<evidence type="ECO:0000313" key="4">
    <source>
        <dbReference type="EMBL" id="MDI2032625.1"/>
    </source>
</evidence>
<name>A0ABT6PXP7_9PSEU</name>
<dbReference type="Pfam" id="PF00440">
    <property type="entry name" value="TetR_N"/>
    <property type="match status" value="1"/>
</dbReference>
<reference evidence="4 5" key="1">
    <citation type="submission" date="2023-04" db="EMBL/GenBank/DDBJ databases">
        <title>Draft genome sequence of Saccharopolyspora sp. TS4A08 isolated from sweet potato rhizospheric soil.</title>
        <authorList>
            <person name="Suksaard P."/>
            <person name="Duangmal K."/>
        </authorList>
    </citation>
    <scope>NUCLEOTIDE SEQUENCE [LARGE SCALE GENOMIC DNA]</scope>
    <source>
        <strain evidence="4 5">TS4A08</strain>
    </source>
</reference>
<sequence>MARTANPDTPAGRRILEVAGVLFYERGIGAVGVDLIAEEAGTTKKTLYDRFGSKDALVAAYLRRREERWEEFLDEWMRTRAPRSGLDRVLAVLDAEEAWWAGSRRGCAFVNAHAELGESDHPGHEVLREGKRRSRAKFIALLAETGVPDAETLGARVHMVYEGAMVNLTVGGMTGAFDEARATIRALVGEGVG</sequence>
<feature type="domain" description="HTH tetR-type" evidence="3">
    <location>
        <begin position="9"/>
        <end position="69"/>
    </location>
</feature>
<keyword evidence="5" id="KW-1185">Reference proteome</keyword>
<dbReference type="RefSeq" id="WP_281458865.1">
    <property type="nucleotide sequence ID" value="NZ_JASAOF010000032.1"/>
</dbReference>
<evidence type="ECO:0000256" key="1">
    <source>
        <dbReference type="ARBA" id="ARBA00023125"/>
    </source>
</evidence>
<dbReference type="EMBL" id="JASAOF010000032">
    <property type="protein sequence ID" value="MDI2032625.1"/>
    <property type="molecule type" value="Genomic_DNA"/>
</dbReference>
<organism evidence="4 5">
    <name type="scientific">Saccharopolyspora ipomoeae</name>
    <dbReference type="NCBI Taxonomy" id="3042027"/>
    <lineage>
        <taxon>Bacteria</taxon>
        <taxon>Bacillati</taxon>
        <taxon>Actinomycetota</taxon>
        <taxon>Actinomycetes</taxon>
        <taxon>Pseudonocardiales</taxon>
        <taxon>Pseudonocardiaceae</taxon>
        <taxon>Saccharopolyspora</taxon>
    </lineage>
</organism>
<dbReference type="InterPro" id="IPR050109">
    <property type="entry name" value="HTH-type_TetR-like_transc_reg"/>
</dbReference>
<proteinExistence type="predicted"/>
<evidence type="ECO:0000259" key="3">
    <source>
        <dbReference type="PROSITE" id="PS50977"/>
    </source>
</evidence>
<dbReference type="Proteomes" id="UP001237595">
    <property type="component" value="Unassembled WGS sequence"/>
</dbReference>